<dbReference type="EMBL" id="KE525339">
    <property type="protein sequence ID" value="KFB48338.1"/>
    <property type="molecule type" value="Genomic_DNA"/>
</dbReference>
<dbReference type="Proteomes" id="UP000030765">
    <property type="component" value="Unassembled WGS sequence"/>
</dbReference>
<dbReference type="EnsemblMetazoa" id="ASIC016322-RA">
    <property type="protein sequence ID" value="ASIC016322-PA"/>
    <property type="gene ID" value="ASIC016322"/>
</dbReference>
<accession>A0A084WDP4</accession>
<evidence type="ECO:0000313" key="2">
    <source>
        <dbReference type="EnsemblMetazoa" id="ASIC016322-PA"/>
    </source>
</evidence>
<dbReference type="VEuPathDB" id="VectorBase:ASIC016322"/>
<organism evidence="1">
    <name type="scientific">Anopheles sinensis</name>
    <name type="common">Mosquito</name>
    <dbReference type="NCBI Taxonomy" id="74873"/>
    <lineage>
        <taxon>Eukaryota</taxon>
        <taxon>Metazoa</taxon>
        <taxon>Ecdysozoa</taxon>
        <taxon>Arthropoda</taxon>
        <taxon>Hexapoda</taxon>
        <taxon>Insecta</taxon>
        <taxon>Pterygota</taxon>
        <taxon>Neoptera</taxon>
        <taxon>Endopterygota</taxon>
        <taxon>Diptera</taxon>
        <taxon>Nematocera</taxon>
        <taxon>Culicoidea</taxon>
        <taxon>Culicidae</taxon>
        <taxon>Anophelinae</taxon>
        <taxon>Anopheles</taxon>
    </lineage>
</organism>
<evidence type="ECO:0000313" key="3">
    <source>
        <dbReference type="Proteomes" id="UP000030765"/>
    </source>
</evidence>
<proteinExistence type="predicted"/>
<evidence type="ECO:0000313" key="1">
    <source>
        <dbReference type="EMBL" id="KFB48338.1"/>
    </source>
</evidence>
<dbReference type="AlphaFoldDB" id="A0A084WDP4"/>
<keyword evidence="3" id="KW-1185">Reference proteome</keyword>
<reference evidence="1 3" key="1">
    <citation type="journal article" date="2014" name="BMC Genomics">
        <title>Genome sequence of Anopheles sinensis provides insight into genetics basis of mosquito competence for malaria parasites.</title>
        <authorList>
            <person name="Zhou D."/>
            <person name="Zhang D."/>
            <person name="Ding G."/>
            <person name="Shi L."/>
            <person name="Hou Q."/>
            <person name="Ye Y."/>
            <person name="Xu Y."/>
            <person name="Zhou H."/>
            <person name="Xiong C."/>
            <person name="Li S."/>
            <person name="Yu J."/>
            <person name="Hong S."/>
            <person name="Yu X."/>
            <person name="Zou P."/>
            <person name="Chen C."/>
            <person name="Chang X."/>
            <person name="Wang W."/>
            <person name="Lv Y."/>
            <person name="Sun Y."/>
            <person name="Ma L."/>
            <person name="Shen B."/>
            <person name="Zhu C."/>
        </authorList>
    </citation>
    <scope>NUCLEOTIDE SEQUENCE [LARGE SCALE GENOMIC DNA]</scope>
</reference>
<dbReference type="EMBL" id="ATLV01023048">
    <property type="status" value="NOT_ANNOTATED_CDS"/>
    <property type="molecule type" value="Genomic_DNA"/>
</dbReference>
<gene>
    <name evidence="1" type="ORF">ZHAS_00016322</name>
</gene>
<protein>
    <submittedName>
        <fullName evidence="1 2">Uncharacterized protein</fullName>
    </submittedName>
</protein>
<reference evidence="2" key="2">
    <citation type="submission" date="2020-05" db="UniProtKB">
        <authorList>
            <consortium name="EnsemblMetazoa"/>
        </authorList>
    </citation>
    <scope>IDENTIFICATION</scope>
</reference>
<sequence>MWPGVAFKQHPIKQALSKKRVRRISEGEHLAPVLLYGDPWETDCKTVGVGFGGFGAAFMFHFA</sequence>
<name>A0A084WDP4_ANOSI</name>